<dbReference type="EMBL" id="CP119313">
    <property type="protein sequence ID" value="WEK21305.1"/>
    <property type="molecule type" value="Genomic_DNA"/>
</dbReference>
<evidence type="ECO:0000256" key="1">
    <source>
        <dbReference type="ARBA" id="ARBA00008857"/>
    </source>
</evidence>
<dbReference type="Pfam" id="PF00589">
    <property type="entry name" value="Phage_integrase"/>
    <property type="match status" value="1"/>
</dbReference>
<evidence type="ECO:0000259" key="4">
    <source>
        <dbReference type="PROSITE" id="PS51898"/>
    </source>
</evidence>
<name>A0AAJ5WBK9_9SPHI</name>
<dbReference type="Pfam" id="PF13102">
    <property type="entry name" value="Phage_int_SAM_5"/>
    <property type="match status" value="1"/>
</dbReference>
<protein>
    <submittedName>
        <fullName evidence="5">Phage integrase SAM-like domain-containing protein</fullName>
    </submittedName>
</protein>
<organism evidence="5 6">
    <name type="scientific">Candidatus Pedobacter colombiensis</name>
    <dbReference type="NCBI Taxonomy" id="3121371"/>
    <lineage>
        <taxon>Bacteria</taxon>
        <taxon>Pseudomonadati</taxon>
        <taxon>Bacteroidota</taxon>
        <taxon>Sphingobacteriia</taxon>
        <taxon>Sphingobacteriales</taxon>
        <taxon>Sphingobacteriaceae</taxon>
        <taxon>Pedobacter</taxon>
    </lineage>
</organism>
<evidence type="ECO:0000313" key="5">
    <source>
        <dbReference type="EMBL" id="WEK21305.1"/>
    </source>
</evidence>
<evidence type="ECO:0000256" key="3">
    <source>
        <dbReference type="ARBA" id="ARBA00023172"/>
    </source>
</evidence>
<keyword evidence="2" id="KW-0238">DNA-binding</keyword>
<dbReference type="AlphaFoldDB" id="A0AAJ5WBK9"/>
<dbReference type="GO" id="GO:0006310">
    <property type="term" value="P:DNA recombination"/>
    <property type="evidence" value="ECO:0007669"/>
    <property type="project" value="UniProtKB-KW"/>
</dbReference>
<dbReference type="InterPro" id="IPR002104">
    <property type="entry name" value="Integrase_catalytic"/>
</dbReference>
<dbReference type="GO" id="GO:0003677">
    <property type="term" value="F:DNA binding"/>
    <property type="evidence" value="ECO:0007669"/>
    <property type="project" value="UniProtKB-KW"/>
</dbReference>
<dbReference type="SUPFAM" id="SSF56349">
    <property type="entry name" value="DNA breaking-rejoining enzymes"/>
    <property type="match status" value="1"/>
</dbReference>
<dbReference type="InterPro" id="IPR013762">
    <property type="entry name" value="Integrase-like_cat_sf"/>
</dbReference>
<feature type="domain" description="Tyr recombinase" evidence="4">
    <location>
        <begin position="236"/>
        <end position="413"/>
    </location>
</feature>
<dbReference type="CDD" id="cd01185">
    <property type="entry name" value="INTN1_C_like"/>
    <property type="match status" value="1"/>
</dbReference>
<dbReference type="InterPro" id="IPR010998">
    <property type="entry name" value="Integrase_recombinase_N"/>
</dbReference>
<dbReference type="PANTHER" id="PTHR30349">
    <property type="entry name" value="PHAGE INTEGRASE-RELATED"/>
    <property type="match status" value="1"/>
</dbReference>
<dbReference type="InterPro" id="IPR025269">
    <property type="entry name" value="SAM-like_dom"/>
</dbReference>
<evidence type="ECO:0000256" key="2">
    <source>
        <dbReference type="ARBA" id="ARBA00023125"/>
    </source>
</evidence>
<dbReference type="Gene3D" id="1.10.150.130">
    <property type="match status" value="1"/>
</dbReference>
<reference evidence="5" key="1">
    <citation type="submission" date="2023-03" db="EMBL/GenBank/DDBJ databases">
        <title>Andean soil-derived lignocellulolytic bacterial consortium as a source of novel taxa and putative plastic-active enzymes.</title>
        <authorList>
            <person name="Diaz-Garcia L."/>
            <person name="Chuvochina M."/>
            <person name="Feuerriegel G."/>
            <person name="Bunk B."/>
            <person name="Sproer C."/>
            <person name="Streit W.R."/>
            <person name="Rodriguez L.M."/>
            <person name="Overmann J."/>
            <person name="Jimenez D.J."/>
        </authorList>
    </citation>
    <scope>NUCLEOTIDE SEQUENCE</scope>
    <source>
        <strain evidence="5">MAG 3858</strain>
    </source>
</reference>
<dbReference type="Pfam" id="PF17293">
    <property type="entry name" value="Arm-DNA-bind_5"/>
    <property type="match status" value="1"/>
</dbReference>
<keyword evidence="3" id="KW-0233">DNA recombination</keyword>
<dbReference type="InterPro" id="IPR050090">
    <property type="entry name" value="Tyrosine_recombinase_XerCD"/>
</dbReference>
<gene>
    <name evidence="5" type="ORF">P0Y49_09145</name>
</gene>
<evidence type="ECO:0000313" key="6">
    <source>
        <dbReference type="Proteomes" id="UP001214530"/>
    </source>
</evidence>
<dbReference type="InterPro" id="IPR035386">
    <property type="entry name" value="Arm-DNA-bind_5"/>
</dbReference>
<proteinExistence type="inferred from homology"/>
<dbReference type="GO" id="GO:0015074">
    <property type="term" value="P:DNA integration"/>
    <property type="evidence" value="ECO:0007669"/>
    <property type="project" value="InterPro"/>
</dbReference>
<dbReference type="Gene3D" id="1.10.443.10">
    <property type="entry name" value="Intergrase catalytic core"/>
    <property type="match status" value="1"/>
</dbReference>
<dbReference type="InterPro" id="IPR011010">
    <property type="entry name" value="DNA_brk_join_enz"/>
</dbReference>
<accession>A0AAJ5WBK9</accession>
<dbReference type="PANTHER" id="PTHR30349:SF64">
    <property type="entry name" value="PROPHAGE INTEGRASE INTD-RELATED"/>
    <property type="match status" value="1"/>
</dbReference>
<comment type="similarity">
    <text evidence="1">Belongs to the 'phage' integrase family.</text>
</comment>
<dbReference type="PROSITE" id="PS51898">
    <property type="entry name" value="TYR_RECOMBINASE"/>
    <property type="match status" value="1"/>
</dbReference>
<sequence>MKIKHEIELLPWVHKSKKRSHGKAPMFIRVTFGGCQTEVSLKSVIDPDNWDVKNKLASKQEEDFRKINEKIQSSKVDLIRIYDALWHQFDSVTPEMVKRVYQGKSAIEDKKTIVMPDKQHQTLLMVFDEFIARIAKKVQVKEASPGTLRHWKSTMKKVVAFLQHRHKKADIAFADIEPMFADEMYDYLTLDIEKCLSELTAKKQIKKIKQIIKLGVKKKLITHNPIADFVCGGDQLDIPPLELHEVISIYNKDFGIARLNEVRDCYVFQCFTGFAFQDIYDLSPCNIVLVGNKKERWLIKDRGKTGVSEMVPILPVIDQLIEKYKNHPKCRLRNALMPVDSNVRYNGYLKEIGVICNINRELNTHLARHTFADIILNLGVPLEDVSKMLGHKSVRTTQRYCRVRKQRISENMQIARQKLFNKKGQLKLAS</sequence>
<dbReference type="Proteomes" id="UP001214530">
    <property type="component" value="Chromosome"/>
</dbReference>